<dbReference type="InterPro" id="IPR013783">
    <property type="entry name" value="Ig-like_fold"/>
</dbReference>
<evidence type="ECO:0000313" key="4">
    <source>
        <dbReference type="Proteomes" id="UP000198748"/>
    </source>
</evidence>
<dbReference type="RefSeq" id="WP_090157026.1">
    <property type="nucleotide sequence ID" value="NZ_FNAN01000025.1"/>
</dbReference>
<proteinExistence type="predicted"/>
<evidence type="ECO:0000313" key="3">
    <source>
        <dbReference type="EMBL" id="SDG90015.1"/>
    </source>
</evidence>
<dbReference type="Proteomes" id="UP000198748">
    <property type="component" value="Unassembled WGS sequence"/>
</dbReference>
<sequence>MYKFLLPLLFLCAVGSTSFAQKTWTGTSSERWTDDGNWEPLGIPASAANITIPEGTPNSPVVPAGSNINFGSIKLNHGATFTVEAGATMTSTASQNRTLEILGRFINYGTITITNNAVGPQDWAAIEINNGGLLGNAGTLTETGTISVGIFVVSGELYNASGGLLSLDNNFGLVSLPRCDIINENGAEIRVKGTLFSIADIVNNGKFVCDGNVMLMGGTTKNEECAHFQVNGSLTIDDEASRGMTNEGTTIITDSLKLPMGIFENAGILKLKTLDAADQDNFKILYNQEKRTGSALVTDDPKLLIIDYGTESGFDILGIFSDQEGTQTAGTFDGYDFTPVLSLPPGSQTLYVQMVINHSDCVYTVPFNYVMSDPPGTWTGAHSSAWSRADNWTYSKVPDATMNVYIPAGTPNDPVISVANAVTNDLTIAAGASLTMTGRGVFAIYGNAINNGAFYAGVEGAWVAFVGTGTQTIPGVEYSVLSLGGDARKQLTGDASVNSLILLSGNTKVALGDNDIALVNNALIEGAGAGSYFITDGTGGFKKENVGSQEFSFPVGTESGYSPVVLSNLGIADNFTVRAGDGAYPTYADNVPQGSPVTSMAVNKTWYVSEDVPGGSNVTMSLTWNKSDELPSFDRGMCFISHYKNNKWDEIPAGSVEGSDPYTERRSGITSFSPFAVTNPNSPLPVTLARFDVVSEGNTALLSWSTTSETNSDRFEVERSSNAKDWESIGAVGAARESQVLTDYRFVDSHPLVSKESFYRLRMVDTDGTFAYSRIRNLSFSGSGKSLAYPNPATEKLFVQNSTQVSSARISDMNGKVVYWTSKVSDAGIRVDNLPAGLYVMEISWTNGLKAVQKILIER</sequence>
<feature type="chain" id="PRO_5011563220" evidence="1">
    <location>
        <begin position="21"/>
        <end position="859"/>
    </location>
</feature>
<dbReference type="STRING" id="659014.SAMN04487996_12520"/>
<dbReference type="InterPro" id="IPR026444">
    <property type="entry name" value="Secre_tail"/>
</dbReference>
<dbReference type="Pfam" id="PF18962">
    <property type="entry name" value="Por_Secre_tail"/>
    <property type="match status" value="1"/>
</dbReference>
<keyword evidence="4" id="KW-1185">Reference proteome</keyword>
<feature type="signal peptide" evidence="1">
    <location>
        <begin position="1"/>
        <end position="20"/>
    </location>
</feature>
<dbReference type="NCBIfam" id="TIGR04183">
    <property type="entry name" value="Por_Secre_tail"/>
    <property type="match status" value="1"/>
</dbReference>
<evidence type="ECO:0000259" key="2">
    <source>
        <dbReference type="Pfam" id="PF18962"/>
    </source>
</evidence>
<dbReference type="Gene3D" id="2.60.40.10">
    <property type="entry name" value="Immunoglobulins"/>
    <property type="match status" value="1"/>
</dbReference>
<reference evidence="4" key="1">
    <citation type="submission" date="2016-10" db="EMBL/GenBank/DDBJ databases">
        <authorList>
            <person name="Varghese N."/>
            <person name="Submissions S."/>
        </authorList>
    </citation>
    <scope>NUCLEOTIDE SEQUENCE [LARGE SCALE GENOMIC DNA]</scope>
    <source>
        <strain evidence="4">DSM 25329</strain>
    </source>
</reference>
<name>A0A1G7Y0M0_9BACT</name>
<dbReference type="EMBL" id="FNAN01000025">
    <property type="protein sequence ID" value="SDG90015.1"/>
    <property type="molecule type" value="Genomic_DNA"/>
</dbReference>
<feature type="domain" description="Secretion system C-terminal sorting" evidence="2">
    <location>
        <begin position="789"/>
        <end position="857"/>
    </location>
</feature>
<gene>
    <name evidence="3" type="ORF">SAMN04487996_12520</name>
</gene>
<protein>
    <submittedName>
        <fullName evidence="3">Por secretion system C-terminal sorting domain-containing protein</fullName>
    </submittedName>
</protein>
<organism evidence="3 4">
    <name type="scientific">Dyadobacter soli</name>
    <dbReference type="NCBI Taxonomy" id="659014"/>
    <lineage>
        <taxon>Bacteria</taxon>
        <taxon>Pseudomonadati</taxon>
        <taxon>Bacteroidota</taxon>
        <taxon>Cytophagia</taxon>
        <taxon>Cytophagales</taxon>
        <taxon>Spirosomataceae</taxon>
        <taxon>Dyadobacter</taxon>
    </lineage>
</organism>
<evidence type="ECO:0000256" key="1">
    <source>
        <dbReference type="SAM" id="SignalP"/>
    </source>
</evidence>
<dbReference type="AlphaFoldDB" id="A0A1G7Y0M0"/>
<keyword evidence="1" id="KW-0732">Signal</keyword>
<dbReference type="OrthoDB" id="906679at2"/>
<accession>A0A1G7Y0M0</accession>